<comment type="caution">
    <text evidence="12">The sequence shown here is derived from an EMBL/GenBank/DDBJ whole genome shotgun (WGS) entry which is preliminary data.</text>
</comment>
<dbReference type="Gene3D" id="2.40.50.100">
    <property type="match status" value="1"/>
</dbReference>
<dbReference type="GeneID" id="43684656"/>
<dbReference type="Proteomes" id="UP000029994">
    <property type="component" value="Unassembled WGS sequence"/>
</dbReference>
<keyword evidence="4" id="KW-1003">Cell membrane</keyword>
<dbReference type="PANTHER" id="PTHR30386:SF19">
    <property type="entry name" value="MULTIDRUG EXPORT PROTEIN EMRA-RELATED"/>
    <property type="match status" value="1"/>
</dbReference>
<dbReference type="FunFam" id="2.40.30.170:FF:000003">
    <property type="entry name" value="Multidrug resistance protein A"/>
    <property type="match status" value="1"/>
</dbReference>
<accession>A0A099LKW1</accession>
<protein>
    <submittedName>
        <fullName evidence="12">Hemolysin D</fullName>
    </submittedName>
</protein>
<evidence type="ECO:0000256" key="4">
    <source>
        <dbReference type="ARBA" id="ARBA00022475"/>
    </source>
</evidence>
<reference evidence="12 13" key="1">
    <citation type="submission" date="2014-04" db="EMBL/GenBank/DDBJ databases">
        <title>Genome sequencing of Vibrio navarrensis strains.</title>
        <authorList>
            <person name="Gladney L.M."/>
            <person name="Katz L.S."/>
            <person name="Marino-Ramirez L."/>
            <person name="Jordan I.K."/>
        </authorList>
    </citation>
    <scope>NUCLEOTIDE SEQUENCE [LARGE SCALE GENOMIC DNA]</scope>
    <source>
        <strain evidence="12 13">ATCC 51183</strain>
    </source>
</reference>
<sequence length="398" mass="42761">MTSPTKEETGQDFDAARAAQSRKKGFLALAAAVAIAAGGYTAYWHFVGSHFVTTDNAYTAAEVAEVTPAVGGIVANVNVVDTQYVNQGDVLVQIDDTDARLALRQAEADLALAIRRVRSYLANDEGLTALVEAQEANEQRAQAQLNAAKADFERAQIDLSRREDLLRSGSVSKEELTNAKTQFAQAKANLNAAKAAMAQAQANKLSSIGSQKANAALTDNTTLENNPEVLLAKARYEQAKIDLERTVIRAPISGVIAKRQVQTGRRVQVGVPLMSVVPLHNIYVDANFKEVELRDVKVGQEVTLKADLYGDDVLYHGVIAGFSGGTGAAFSMIPAQNATGNWIKVVQRLPVRIELDPKDLQAHPLQVGLSMEVTVDTTADTHGQTLVNYRAIKLANQG</sequence>
<comment type="similarity">
    <text evidence="2">Belongs to the membrane fusion protein (MFP) (TC 8.A.1) family.</text>
</comment>
<dbReference type="PANTHER" id="PTHR30386">
    <property type="entry name" value="MEMBRANE FUSION SUBUNIT OF EMRAB-TOLC MULTIDRUG EFFLUX PUMP"/>
    <property type="match status" value="1"/>
</dbReference>
<evidence type="ECO:0000259" key="11">
    <source>
        <dbReference type="Pfam" id="PF25885"/>
    </source>
</evidence>
<keyword evidence="8 10" id="KW-0472">Membrane</keyword>
<dbReference type="Gene3D" id="2.40.30.170">
    <property type="match status" value="1"/>
</dbReference>
<keyword evidence="5" id="KW-0997">Cell inner membrane</keyword>
<dbReference type="STRING" id="29495.EA26_16390"/>
<evidence type="ECO:0000256" key="2">
    <source>
        <dbReference type="ARBA" id="ARBA00009477"/>
    </source>
</evidence>
<feature type="domain" description="Multidrug export protein EmrA/FarA alpha-helical hairpin" evidence="11">
    <location>
        <begin position="132"/>
        <end position="246"/>
    </location>
</feature>
<evidence type="ECO:0000313" key="13">
    <source>
        <dbReference type="Proteomes" id="UP000029994"/>
    </source>
</evidence>
<keyword evidence="3" id="KW-0813">Transport</keyword>
<dbReference type="GO" id="GO:0046677">
    <property type="term" value="P:response to antibiotic"/>
    <property type="evidence" value="ECO:0007669"/>
    <property type="project" value="UniProtKB-ARBA"/>
</dbReference>
<gene>
    <name evidence="12" type="ORF">EA26_16390</name>
</gene>
<dbReference type="RefSeq" id="WP_039429923.1">
    <property type="nucleotide sequence ID" value="NZ_CP061845.1"/>
</dbReference>
<evidence type="ECO:0000256" key="5">
    <source>
        <dbReference type="ARBA" id="ARBA00022519"/>
    </source>
</evidence>
<dbReference type="GO" id="GO:0015721">
    <property type="term" value="P:bile acid and bile salt transport"/>
    <property type="evidence" value="ECO:0007669"/>
    <property type="project" value="UniProtKB-ARBA"/>
</dbReference>
<dbReference type="AlphaFoldDB" id="A0A099LKW1"/>
<dbReference type="GO" id="GO:0005886">
    <property type="term" value="C:plasma membrane"/>
    <property type="evidence" value="ECO:0007669"/>
    <property type="project" value="UniProtKB-SubCell"/>
</dbReference>
<dbReference type="eggNOG" id="COG1566">
    <property type="taxonomic scope" value="Bacteria"/>
</dbReference>
<dbReference type="Pfam" id="PF25885">
    <property type="entry name" value="HH_EMRA"/>
    <property type="match status" value="1"/>
</dbReference>
<dbReference type="EMBL" id="JMCG01000002">
    <property type="protein sequence ID" value="KGK08805.1"/>
    <property type="molecule type" value="Genomic_DNA"/>
</dbReference>
<evidence type="ECO:0000256" key="3">
    <source>
        <dbReference type="ARBA" id="ARBA00022448"/>
    </source>
</evidence>
<dbReference type="Gene3D" id="1.10.287.470">
    <property type="entry name" value="Helix hairpin bin"/>
    <property type="match status" value="2"/>
</dbReference>
<keyword evidence="9" id="KW-0175">Coiled coil</keyword>
<comment type="subcellular location">
    <subcellularLocation>
        <location evidence="1">Cell inner membrane</location>
        <topology evidence="1">Single-pass membrane protein</topology>
        <orientation evidence="1">Periplasmic side</orientation>
    </subcellularLocation>
</comment>
<evidence type="ECO:0000256" key="6">
    <source>
        <dbReference type="ARBA" id="ARBA00022692"/>
    </source>
</evidence>
<evidence type="ECO:0000313" key="12">
    <source>
        <dbReference type="EMBL" id="KGK08805.1"/>
    </source>
</evidence>
<evidence type="ECO:0000256" key="8">
    <source>
        <dbReference type="ARBA" id="ARBA00023136"/>
    </source>
</evidence>
<dbReference type="InterPro" id="IPR058633">
    <property type="entry name" value="EmrA/FarA_HH"/>
</dbReference>
<keyword evidence="6 10" id="KW-0812">Transmembrane</keyword>
<feature type="transmembrane region" description="Helical" evidence="10">
    <location>
        <begin position="26"/>
        <end position="46"/>
    </location>
</feature>
<dbReference type="InterPro" id="IPR050739">
    <property type="entry name" value="MFP"/>
</dbReference>
<keyword evidence="13" id="KW-1185">Reference proteome</keyword>
<organism evidence="12 13">
    <name type="scientific">Vibrio navarrensis</name>
    <dbReference type="NCBI Taxonomy" id="29495"/>
    <lineage>
        <taxon>Bacteria</taxon>
        <taxon>Pseudomonadati</taxon>
        <taxon>Pseudomonadota</taxon>
        <taxon>Gammaproteobacteria</taxon>
        <taxon>Vibrionales</taxon>
        <taxon>Vibrionaceae</taxon>
        <taxon>Vibrio</taxon>
    </lineage>
</organism>
<proteinExistence type="inferred from homology"/>
<evidence type="ECO:0000256" key="7">
    <source>
        <dbReference type="ARBA" id="ARBA00022989"/>
    </source>
</evidence>
<keyword evidence="7 10" id="KW-1133">Transmembrane helix</keyword>
<dbReference type="SUPFAM" id="SSF111369">
    <property type="entry name" value="HlyD-like secretion proteins"/>
    <property type="match status" value="2"/>
</dbReference>
<evidence type="ECO:0000256" key="10">
    <source>
        <dbReference type="SAM" id="Phobius"/>
    </source>
</evidence>
<evidence type="ECO:0000256" key="9">
    <source>
        <dbReference type="SAM" id="Coils"/>
    </source>
</evidence>
<evidence type="ECO:0000256" key="1">
    <source>
        <dbReference type="ARBA" id="ARBA00004383"/>
    </source>
</evidence>
<name>A0A099LKW1_9VIBR</name>
<dbReference type="GO" id="GO:1990961">
    <property type="term" value="P:xenobiotic detoxification by transmembrane export across the plasma membrane"/>
    <property type="evidence" value="ECO:0007669"/>
    <property type="project" value="UniProtKB-ARBA"/>
</dbReference>
<feature type="coiled-coil region" evidence="9">
    <location>
        <begin position="103"/>
        <end position="203"/>
    </location>
</feature>